<feature type="domain" description="DUF58" evidence="1">
    <location>
        <begin position="39"/>
        <end position="242"/>
    </location>
</feature>
<evidence type="ECO:0000313" key="2">
    <source>
        <dbReference type="EMBL" id="XAU15353.1"/>
    </source>
</evidence>
<dbReference type="Pfam" id="PF01882">
    <property type="entry name" value="DUF58"/>
    <property type="match status" value="1"/>
</dbReference>
<protein>
    <submittedName>
        <fullName evidence="2">DUF58 domain-containing protein</fullName>
    </submittedName>
</protein>
<organism evidence="2 3">
    <name type="scientific">Sulfurimonas diazotrophicus</name>
    <dbReference type="NCBI Taxonomy" id="3131939"/>
    <lineage>
        <taxon>Bacteria</taxon>
        <taxon>Pseudomonadati</taxon>
        <taxon>Campylobacterota</taxon>
        <taxon>Epsilonproteobacteria</taxon>
        <taxon>Campylobacterales</taxon>
        <taxon>Sulfurimonadaceae</taxon>
        <taxon>Sulfurimonas</taxon>
    </lineage>
</organism>
<evidence type="ECO:0000313" key="3">
    <source>
        <dbReference type="Proteomes" id="UP001447842"/>
    </source>
</evidence>
<dbReference type="PANTHER" id="PTHR33608">
    <property type="entry name" value="BLL2464 PROTEIN"/>
    <property type="match status" value="1"/>
</dbReference>
<dbReference type="InterPro" id="IPR002881">
    <property type="entry name" value="DUF58"/>
</dbReference>
<dbReference type="SUPFAM" id="SSF53300">
    <property type="entry name" value="vWA-like"/>
    <property type="match status" value="1"/>
</dbReference>
<dbReference type="InterPro" id="IPR036465">
    <property type="entry name" value="vWFA_dom_sf"/>
</dbReference>
<dbReference type="EMBL" id="CP147920">
    <property type="protein sequence ID" value="XAU15353.1"/>
    <property type="molecule type" value="Genomic_DNA"/>
</dbReference>
<accession>A0ABZ3HC88</accession>
<gene>
    <name evidence="2" type="ORF">WCY31_01330</name>
</gene>
<reference evidence="2 3" key="1">
    <citation type="submission" date="2024-03" db="EMBL/GenBank/DDBJ databases">
        <title>Sulfurimonas sp. HSL3-1.</title>
        <authorList>
            <person name="Wang S."/>
        </authorList>
    </citation>
    <scope>NUCLEOTIDE SEQUENCE [LARGE SCALE GENOMIC DNA]</scope>
    <source>
        <strain evidence="2 3">HSL3-1</strain>
    </source>
</reference>
<dbReference type="PANTHER" id="PTHR33608:SF6">
    <property type="entry name" value="BLL2464 PROTEIN"/>
    <property type="match status" value="1"/>
</dbReference>
<keyword evidence="3" id="KW-1185">Reference proteome</keyword>
<dbReference type="Proteomes" id="UP001447842">
    <property type="component" value="Chromosome"/>
</dbReference>
<name>A0ABZ3HC88_9BACT</name>
<sequence>MLAHKSEEILIRTRRNIFGSNAGGNPSIFAGNGLDFAELKEYTIGDDVRTLNWKVTAREQRPFVNVFNEERELNIVCVYLESGSIFFGSQRFKQEVMAEALSLISYSALKNDDRVSTLVFSDKEEFFLPPTRALGSLHVTVPEVLGRDPLGKRVDFAALVDHLNGRVRQRSLIFLIGDFYGDGIDLSLLARHEVYAIIVRDRFEENPALSGEIGLLDAQSMEGTTLELSPALAARYRAALEARDKTLVEHLASHRITATKLYTDEEPFVKLSALFRR</sequence>
<dbReference type="RefSeq" id="WP_345972855.1">
    <property type="nucleotide sequence ID" value="NZ_CP147920.1"/>
</dbReference>
<evidence type="ECO:0000259" key="1">
    <source>
        <dbReference type="Pfam" id="PF01882"/>
    </source>
</evidence>
<proteinExistence type="predicted"/>